<sequence>MTTPIVKCATCVRNKKAKPFVALIKFLDQPGLKLRLRRGWVSEAAVKLPECSVCEEDLNTTARAFYHGCGQIRCYKCKEAGTECYAERQDDALQNQPHVPQELNNNSQETDPDVKGIQDESGNESGDEYSDAQPIIKSADNDTTSPHNDNSLSVDGGDLCGADDPRWYRCDVLTQFFETYFMGVGARQEENDARAREKKGFLKVCETCDAEEPVDNMLYCNECKQTICGVCCHDAHSHHDAVKLFKSELKKLVWARNKDLDDELSHLPEEAERLHTGFEAALRKFMAAGRKRARQLQAMDRFVPAKRSSNIIEKFVDEAVQIWKRHKECTEEFTDIMKKRTRELDPEDRPTTSRASQRH</sequence>
<feature type="non-terminal residue" evidence="4">
    <location>
        <position position="1"/>
    </location>
</feature>
<dbReference type="InterPro" id="IPR000315">
    <property type="entry name" value="Znf_B-box"/>
</dbReference>
<feature type="region of interest" description="Disordered" evidence="2">
    <location>
        <begin position="338"/>
        <end position="359"/>
    </location>
</feature>
<gene>
    <name evidence="4" type="ORF">MSPICULIGERA_LOCUS15166</name>
</gene>
<protein>
    <recommendedName>
        <fullName evidence="3">B box-type domain-containing protein</fullName>
    </recommendedName>
</protein>
<dbReference type="PROSITE" id="PS50119">
    <property type="entry name" value="ZF_BBOX"/>
    <property type="match status" value="1"/>
</dbReference>
<feature type="domain" description="B box-type" evidence="3">
    <location>
        <begin position="203"/>
        <end position="244"/>
    </location>
</feature>
<evidence type="ECO:0000256" key="2">
    <source>
        <dbReference type="SAM" id="MobiDB-lite"/>
    </source>
</evidence>
<proteinExistence type="predicted"/>
<dbReference type="CDD" id="cd19757">
    <property type="entry name" value="Bbox1"/>
    <property type="match status" value="1"/>
</dbReference>
<feature type="compositionally biased region" description="Polar residues" evidence="2">
    <location>
        <begin position="97"/>
        <end position="109"/>
    </location>
</feature>
<dbReference type="EMBL" id="CATQJA010002647">
    <property type="protein sequence ID" value="CAJ0576882.1"/>
    <property type="molecule type" value="Genomic_DNA"/>
</dbReference>
<keyword evidence="1" id="KW-0863">Zinc-finger</keyword>
<feature type="compositionally biased region" description="Basic and acidic residues" evidence="2">
    <location>
        <begin position="338"/>
        <end position="351"/>
    </location>
</feature>
<feature type="region of interest" description="Disordered" evidence="2">
    <location>
        <begin position="97"/>
        <end position="130"/>
    </location>
</feature>
<comment type="caution">
    <text evidence="4">The sequence shown here is derived from an EMBL/GenBank/DDBJ whole genome shotgun (WGS) entry which is preliminary data.</text>
</comment>
<keyword evidence="1" id="KW-0862">Zinc</keyword>
<reference evidence="4" key="1">
    <citation type="submission" date="2023-06" db="EMBL/GenBank/DDBJ databases">
        <authorList>
            <person name="Delattre M."/>
        </authorList>
    </citation>
    <scope>NUCLEOTIDE SEQUENCE</scope>
    <source>
        <strain evidence="4">AF72</strain>
    </source>
</reference>
<name>A0AA36CZS6_9BILA</name>
<keyword evidence="1" id="KW-0479">Metal-binding</keyword>
<evidence type="ECO:0000313" key="4">
    <source>
        <dbReference type="EMBL" id="CAJ0576882.1"/>
    </source>
</evidence>
<accession>A0AA36CZS6</accession>
<dbReference type="Proteomes" id="UP001177023">
    <property type="component" value="Unassembled WGS sequence"/>
</dbReference>
<evidence type="ECO:0000256" key="1">
    <source>
        <dbReference type="PROSITE-ProRule" id="PRU00024"/>
    </source>
</evidence>
<dbReference type="GO" id="GO:0008270">
    <property type="term" value="F:zinc ion binding"/>
    <property type="evidence" value="ECO:0007669"/>
    <property type="project" value="UniProtKB-KW"/>
</dbReference>
<evidence type="ECO:0000259" key="3">
    <source>
        <dbReference type="PROSITE" id="PS50119"/>
    </source>
</evidence>
<feature type="compositionally biased region" description="Acidic residues" evidence="2">
    <location>
        <begin position="121"/>
        <end position="130"/>
    </location>
</feature>
<evidence type="ECO:0000313" key="5">
    <source>
        <dbReference type="Proteomes" id="UP001177023"/>
    </source>
</evidence>
<organism evidence="4 5">
    <name type="scientific">Mesorhabditis spiculigera</name>
    <dbReference type="NCBI Taxonomy" id="96644"/>
    <lineage>
        <taxon>Eukaryota</taxon>
        <taxon>Metazoa</taxon>
        <taxon>Ecdysozoa</taxon>
        <taxon>Nematoda</taxon>
        <taxon>Chromadorea</taxon>
        <taxon>Rhabditida</taxon>
        <taxon>Rhabditina</taxon>
        <taxon>Rhabditomorpha</taxon>
        <taxon>Rhabditoidea</taxon>
        <taxon>Rhabditidae</taxon>
        <taxon>Mesorhabditinae</taxon>
        <taxon>Mesorhabditis</taxon>
    </lineage>
</organism>
<dbReference type="AlphaFoldDB" id="A0AA36CZS6"/>
<keyword evidence="5" id="KW-1185">Reference proteome</keyword>